<evidence type="ECO:0000256" key="2">
    <source>
        <dbReference type="ARBA" id="ARBA00023125"/>
    </source>
</evidence>
<evidence type="ECO:0000256" key="1">
    <source>
        <dbReference type="ARBA" id="ARBA00023015"/>
    </source>
</evidence>
<dbReference type="Pfam" id="PF21597">
    <property type="entry name" value="TetR_C_43"/>
    <property type="match status" value="1"/>
</dbReference>
<dbReference type="Proteomes" id="UP000540412">
    <property type="component" value="Unassembled WGS sequence"/>
</dbReference>
<accession>A0A7W9P9L0</accession>
<dbReference type="GO" id="GO:0000976">
    <property type="term" value="F:transcription cis-regulatory region binding"/>
    <property type="evidence" value="ECO:0007669"/>
    <property type="project" value="TreeGrafter"/>
</dbReference>
<dbReference type="PRINTS" id="PR00455">
    <property type="entry name" value="HTHTETR"/>
</dbReference>
<feature type="domain" description="HTH tetR-type" evidence="5">
    <location>
        <begin position="6"/>
        <end position="65"/>
    </location>
</feature>
<name>A0A7W9P9L0_9NOCA</name>
<dbReference type="RefSeq" id="WP_040749699.1">
    <property type="nucleotide sequence ID" value="NZ_JACHIT010000001.1"/>
</dbReference>
<dbReference type="InterPro" id="IPR009057">
    <property type="entry name" value="Homeodomain-like_sf"/>
</dbReference>
<dbReference type="InterPro" id="IPR050109">
    <property type="entry name" value="HTH-type_TetR-like_transc_reg"/>
</dbReference>
<comment type="caution">
    <text evidence="6">The sequence shown here is derived from an EMBL/GenBank/DDBJ whole genome shotgun (WGS) entry which is preliminary data.</text>
</comment>
<dbReference type="InterPro" id="IPR049445">
    <property type="entry name" value="TetR_SbtR-like_C"/>
</dbReference>
<evidence type="ECO:0000313" key="6">
    <source>
        <dbReference type="EMBL" id="MBB5911713.1"/>
    </source>
</evidence>
<evidence type="ECO:0000256" key="4">
    <source>
        <dbReference type="PROSITE-ProRule" id="PRU00335"/>
    </source>
</evidence>
<dbReference type="SUPFAM" id="SSF46689">
    <property type="entry name" value="Homeodomain-like"/>
    <property type="match status" value="1"/>
</dbReference>
<dbReference type="InterPro" id="IPR036271">
    <property type="entry name" value="Tet_transcr_reg_TetR-rel_C_sf"/>
</dbReference>
<evidence type="ECO:0000313" key="7">
    <source>
        <dbReference type="Proteomes" id="UP000540412"/>
    </source>
</evidence>
<keyword evidence="1" id="KW-0805">Transcription regulation</keyword>
<reference evidence="6 7" key="1">
    <citation type="submission" date="2020-08" db="EMBL/GenBank/DDBJ databases">
        <title>Sequencing the genomes of 1000 actinobacteria strains.</title>
        <authorList>
            <person name="Klenk H.-P."/>
        </authorList>
    </citation>
    <scope>NUCLEOTIDE SEQUENCE [LARGE SCALE GENOMIC DNA]</scope>
    <source>
        <strain evidence="6 7">DSM 43582</strain>
    </source>
</reference>
<feature type="DNA-binding region" description="H-T-H motif" evidence="4">
    <location>
        <begin position="28"/>
        <end position="47"/>
    </location>
</feature>
<dbReference type="Pfam" id="PF00440">
    <property type="entry name" value="TetR_N"/>
    <property type="match status" value="1"/>
</dbReference>
<evidence type="ECO:0000256" key="3">
    <source>
        <dbReference type="ARBA" id="ARBA00023163"/>
    </source>
</evidence>
<dbReference type="SUPFAM" id="SSF48498">
    <property type="entry name" value="Tetracyclin repressor-like, C-terminal domain"/>
    <property type="match status" value="1"/>
</dbReference>
<sequence>MRQDARQNRERILAAAEAVFGEQGAAGSTEEVARRAGVGVATVFRHFPTKTDLLEATVLSHFATLHVRAETLAAERDPFEALRTLIRVMIESGATKLTLISLLGTDGRVPESVRSASHDVRTTVDTVLSRAREAGQVRPSVTVDEIYLLIRGLSQVSATQPANPETLGRAIDIVLAGIRAEPP</sequence>
<dbReference type="GO" id="GO:0003700">
    <property type="term" value="F:DNA-binding transcription factor activity"/>
    <property type="evidence" value="ECO:0007669"/>
    <property type="project" value="TreeGrafter"/>
</dbReference>
<dbReference type="Gene3D" id="1.10.357.10">
    <property type="entry name" value="Tetracycline Repressor, domain 2"/>
    <property type="match status" value="1"/>
</dbReference>
<proteinExistence type="predicted"/>
<dbReference type="PANTHER" id="PTHR30055">
    <property type="entry name" value="HTH-TYPE TRANSCRIPTIONAL REGULATOR RUTR"/>
    <property type="match status" value="1"/>
</dbReference>
<keyword evidence="7" id="KW-1185">Reference proteome</keyword>
<dbReference type="AlphaFoldDB" id="A0A7W9P9L0"/>
<dbReference type="EMBL" id="JACHIT010000001">
    <property type="protein sequence ID" value="MBB5911713.1"/>
    <property type="molecule type" value="Genomic_DNA"/>
</dbReference>
<evidence type="ECO:0000259" key="5">
    <source>
        <dbReference type="PROSITE" id="PS50977"/>
    </source>
</evidence>
<dbReference type="PROSITE" id="PS50977">
    <property type="entry name" value="HTH_TETR_2"/>
    <property type="match status" value="1"/>
</dbReference>
<organism evidence="6 7">
    <name type="scientific">Nocardia transvalensis</name>
    <dbReference type="NCBI Taxonomy" id="37333"/>
    <lineage>
        <taxon>Bacteria</taxon>
        <taxon>Bacillati</taxon>
        <taxon>Actinomycetota</taxon>
        <taxon>Actinomycetes</taxon>
        <taxon>Mycobacteriales</taxon>
        <taxon>Nocardiaceae</taxon>
        <taxon>Nocardia</taxon>
    </lineage>
</organism>
<protein>
    <submittedName>
        <fullName evidence="6">AcrR family transcriptional regulator</fullName>
    </submittedName>
</protein>
<keyword evidence="2 4" id="KW-0238">DNA-binding</keyword>
<gene>
    <name evidence="6" type="ORF">BJY24_000580</name>
</gene>
<keyword evidence="3" id="KW-0804">Transcription</keyword>
<dbReference type="InterPro" id="IPR001647">
    <property type="entry name" value="HTH_TetR"/>
</dbReference>
<dbReference type="PANTHER" id="PTHR30055:SF234">
    <property type="entry name" value="HTH-TYPE TRANSCRIPTIONAL REGULATOR BETI"/>
    <property type="match status" value="1"/>
</dbReference>